<dbReference type="AlphaFoldDB" id="A0A918ACY6"/>
<protein>
    <submittedName>
        <fullName evidence="1">Uncharacterized protein</fullName>
    </submittedName>
</protein>
<comment type="caution">
    <text evidence="1">The sequence shown here is derived from an EMBL/GenBank/DDBJ whole genome shotgun (WGS) entry which is preliminary data.</text>
</comment>
<dbReference type="SUPFAM" id="SSF56801">
    <property type="entry name" value="Acetyl-CoA synthetase-like"/>
    <property type="match status" value="1"/>
</dbReference>
<dbReference type="Gene3D" id="3.40.50.12780">
    <property type="entry name" value="N-terminal domain of ligase-like"/>
    <property type="match status" value="1"/>
</dbReference>
<gene>
    <name evidence="1" type="ORF">GCM10012278_76290</name>
</gene>
<accession>A0A918ACY6</accession>
<name>A0A918ACY6_9ACTN</name>
<reference evidence="1" key="2">
    <citation type="submission" date="2020-09" db="EMBL/GenBank/DDBJ databases">
        <authorList>
            <person name="Sun Q."/>
            <person name="Zhou Y."/>
        </authorList>
    </citation>
    <scope>NUCLEOTIDE SEQUENCE</scope>
    <source>
        <strain evidence="1">CGMCC 4.7430</strain>
    </source>
</reference>
<dbReference type="Proteomes" id="UP000660745">
    <property type="component" value="Unassembled WGS sequence"/>
</dbReference>
<keyword evidence="2" id="KW-1185">Reference proteome</keyword>
<reference evidence="1" key="1">
    <citation type="journal article" date="2014" name="Int. J. Syst. Evol. Microbiol.">
        <title>Complete genome sequence of Corynebacterium casei LMG S-19264T (=DSM 44701T), isolated from a smear-ripened cheese.</title>
        <authorList>
            <consortium name="US DOE Joint Genome Institute (JGI-PGF)"/>
            <person name="Walter F."/>
            <person name="Albersmeier A."/>
            <person name="Kalinowski J."/>
            <person name="Ruckert C."/>
        </authorList>
    </citation>
    <scope>NUCLEOTIDE SEQUENCE</scope>
    <source>
        <strain evidence="1">CGMCC 4.7430</strain>
    </source>
</reference>
<dbReference type="InterPro" id="IPR042099">
    <property type="entry name" value="ANL_N_sf"/>
</dbReference>
<evidence type="ECO:0000313" key="1">
    <source>
        <dbReference type="EMBL" id="GGP15657.1"/>
    </source>
</evidence>
<dbReference type="EMBL" id="BMNK01000019">
    <property type="protein sequence ID" value="GGP15657.1"/>
    <property type="molecule type" value="Genomic_DNA"/>
</dbReference>
<sequence>MREHVPPLRESLDEWTARMMSWHFDDRTGSAFWLARKGGLPFDPIRDVTDYASLRLFGLFDKTDLRGVRARDLVPRGFAGRPFRVVETGGSSGRPYRVVDVTRAIYDVRMYRVMLEARGLLGGDILAMTPSGPHAYGHFVKLLGDSWGAAVFSVDFDPRWVKQLVRASGEADAYVGHLIAQTADILEDERPALLFTTSRLLMSLAPALRKPLSAYGVRAVCTGGTSCSPEEARYLREEYLQDVQWIDTYGNTLSGHALQGDALEPGAPNSHHLPPPLAVMHVVRPDDVWQEVPVGERGRIRVVTLLEDLFLPNLLERDTAVAAPAHPWFPWPGVSQVGAYESEDAPRVIEGVY</sequence>
<dbReference type="RefSeq" id="WP_189143625.1">
    <property type="nucleotide sequence ID" value="NZ_BMNK01000019.1"/>
</dbReference>
<evidence type="ECO:0000313" key="2">
    <source>
        <dbReference type="Proteomes" id="UP000660745"/>
    </source>
</evidence>
<proteinExistence type="predicted"/>
<organism evidence="1 2">
    <name type="scientific">Nonomuraea glycinis</name>
    <dbReference type="NCBI Taxonomy" id="2047744"/>
    <lineage>
        <taxon>Bacteria</taxon>
        <taxon>Bacillati</taxon>
        <taxon>Actinomycetota</taxon>
        <taxon>Actinomycetes</taxon>
        <taxon>Streptosporangiales</taxon>
        <taxon>Streptosporangiaceae</taxon>
        <taxon>Nonomuraea</taxon>
    </lineage>
</organism>